<protein>
    <submittedName>
        <fullName evidence="1">Uncharacterized protein</fullName>
    </submittedName>
</protein>
<dbReference type="AlphaFoldDB" id="A0A3B1D6F4"/>
<name>A0A3B1D6F4_9ZZZZ</name>
<gene>
    <name evidence="1" type="ORF">MNBD_NITROSPIRAE02-1247</name>
</gene>
<accession>A0A3B1D6F4</accession>
<reference evidence="1" key="1">
    <citation type="submission" date="2018-06" db="EMBL/GenBank/DDBJ databases">
        <authorList>
            <person name="Zhirakovskaya E."/>
        </authorList>
    </citation>
    <scope>NUCLEOTIDE SEQUENCE</scope>
</reference>
<organism evidence="1">
    <name type="scientific">hydrothermal vent metagenome</name>
    <dbReference type="NCBI Taxonomy" id="652676"/>
    <lineage>
        <taxon>unclassified sequences</taxon>
        <taxon>metagenomes</taxon>
        <taxon>ecological metagenomes</taxon>
    </lineage>
</organism>
<sequence length="59" mass="6743">MGSDNKVGGWRVKKLESVGDLEIKRPGDLETFENWRFGDLEEKKPVCRNCSAELKLYIG</sequence>
<evidence type="ECO:0000313" key="1">
    <source>
        <dbReference type="EMBL" id="VAX31714.1"/>
    </source>
</evidence>
<proteinExistence type="predicted"/>
<dbReference type="EMBL" id="UOGH01000212">
    <property type="protein sequence ID" value="VAX31714.1"/>
    <property type="molecule type" value="Genomic_DNA"/>
</dbReference>